<dbReference type="InterPro" id="IPR036852">
    <property type="entry name" value="Peptidase_S8/S53_dom_sf"/>
</dbReference>
<accession>A0A0B2WP31</accession>
<feature type="region of interest" description="Disordered" evidence="6">
    <location>
        <begin position="265"/>
        <end position="285"/>
    </location>
</feature>
<evidence type="ECO:0000313" key="8">
    <source>
        <dbReference type="EMBL" id="KHN94735.1"/>
    </source>
</evidence>
<evidence type="ECO:0000256" key="6">
    <source>
        <dbReference type="SAM" id="MobiDB-lite"/>
    </source>
</evidence>
<dbReference type="CDD" id="cd04842">
    <property type="entry name" value="Peptidases_S8_Kp43_protease"/>
    <property type="match status" value="1"/>
</dbReference>
<dbReference type="Proteomes" id="UP000030816">
    <property type="component" value="Unassembled WGS sequence"/>
</dbReference>
<dbReference type="SUPFAM" id="SSF49785">
    <property type="entry name" value="Galactose-binding domain-like"/>
    <property type="match status" value="1"/>
</dbReference>
<keyword evidence="4" id="KW-0720">Serine protease</keyword>
<dbReference type="GO" id="GO:0004252">
    <property type="term" value="F:serine-type endopeptidase activity"/>
    <property type="evidence" value="ECO:0007669"/>
    <property type="project" value="InterPro"/>
</dbReference>
<protein>
    <submittedName>
        <fullName evidence="8">Subtilisin-like protease</fullName>
    </submittedName>
</protein>
<dbReference type="Gene3D" id="3.40.50.200">
    <property type="entry name" value="Peptidase S8/S53 domain"/>
    <property type="match status" value="1"/>
</dbReference>
<dbReference type="InterPro" id="IPR000209">
    <property type="entry name" value="Peptidase_S8/S53_dom"/>
</dbReference>
<dbReference type="GeneID" id="63741786"/>
<dbReference type="InterPro" id="IPR051048">
    <property type="entry name" value="Peptidase_S8/S53_subtilisin"/>
</dbReference>
<dbReference type="SUPFAM" id="SSF52743">
    <property type="entry name" value="Subtilisin-like"/>
    <property type="match status" value="1"/>
</dbReference>
<dbReference type="OrthoDB" id="10256524at2759"/>
<name>A0A0B2WP31_METAS</name>
<organism evidence="8 9">
    <name type="scientific">Metarhizium album (strain ARSEF 1941)</name>
    <dbReference type="NCBI Taxonomy" id="1081103"/>
    <lineage>
        <taxon>Eukaryota</taxon>
        <taxon>Fungi</taxon>
        <taxon>Dikarya</taxon>
        <taxon>Ascomycota</taxon>
        <taxon>Pezizomycotina</taxon>
        <taxon>Sordariomycetes</taxon>
        <taxon>Hypocreomycetidae</taxon>
        <taxon>Hypocreales</taxon>
        <taxon>Clavicipitaceae</taxon>
        <taxon>Metarhizium</taxon>
    </lineage>
</organism>
<dbReference type="InterPro" id="IPR008979">
    <property type="entry name" value="Galactose-bd-like_sf"/>
</dbReference>
<evidence type="ECO:0000256" key="3">
    <source>
        <dbReference type="ARBA" id="ARBA00022801"/>
    </source>
</evidence>
<dbReference type="RefSeq" id="XP_040675801.1">
    <property type="nucleotide sequence ID" value="XM_040826129.1"/>
</dbReference>
<dbReference type="PROSITE" id="PS00137">
    <property type="entry name" value="SUBTILASE_HIS"/>
    <property type="match status" value="1"/>
</dbReference>
<evidence type="ECO:0000256" key="4">
    <source>
        <dbReference type="ARBA" id="ARBA00022825"/>
    </source>
</evidence>
<dbReference type="InterPro" id="IPR015500">
    <property type="entry name" value="Peptidase_S8_subtilisin-rel"/>
</dbReference>
<evidence type="ECO:0000313" key="9">
    <source>
        <dbReference type="Proteomes" id="UP000030816"/>
    </source>
</evidence>
<dbReference type="PROSITE" id="PS00138">
    <property type="entry name" value="SUBTILASE_SER"/>
    <property type="match status" value="1"/>
</dbReference>
<evidence type="ECO:0000256" key="2">
    <source>
        <dbReference type="ARBA" id="ARBA00022670"/>
    </source>
</evidence>
<proteinExistence type="inferred from homology"/>
<keyword evidence="2 8" id="KW-0645">Protease</keyword>
<sequence length="632" mass="66995">MHRIQINGNARPVAGAVSAASISTFAAPPPSVAHSNYILIQAKGPLSAQQKQALRDKQVDVLEYQGEDVYRCGYKPTSLEPVTSDLPDFITDAEVYHPDYVVEPELKTDKDDDGAEVEVAIHDDVGDDDVDRVASDIATQADIPGSSVRLQDRKACITVSKVKLGQLARIDEVKAINEVQTRRLLNNVACGIVKAHEPVGAASVTYKGKGQVRPPCREWNPDGHGTHVCGSVLGDGNHGEEGRIEAPASEAKLIMQSLFDKLDKRAGPNPQSEGATVHTNPWGGPPQLYVEREEAKIDGYLWGNKAMTVLFAAGNAGVGVDSSPGHVDAHSLSAQAVCKNVISIGANRRPDVKSPVLGNKPLVIAVDNVADNPEGMAAFSSRGPTQPDGRIKPDIVAPGTTILSTRSSHMVPGHHSESWGHSSDAGWMYEGGTSMATPLVAGCCAVVRGALFDNRVAQPSAALVKAILINGAVPLKGQYGQGLPDGEFWPSVDAPNPNSGFGRVNLASSLRSIVAGPESRVCGFEDVTGDQSLGMDGRHREEHAVAVDIPTGGSAALTLKVTLVWTDFPGERLPNDLDLIVAGAGGEKHGNQGDDLSAFDRMNNVEQVVWRNVELHHHHQGPPAVCSRVESV</sequence>
<dbReference type="EMBL" id="AZHE01000030">
    <property type="protein sequence ID" value="KHN94735.1"/>
    <property type="molecule type" value="Genomic_DNA"/>
</dbReference>
<dbReference type="PRINTS" id="PR00723">
    <property type="entry name" value="SUBTILISIN"/>
</dbReference>
<feature type="compositionally biased region" description="Polar residues" evidence="6">
    <location>
        <begin position="269"/>
        <end position="279"/>
    </location>
</feature>
<dbReference type="AlphaFoldDB" id="A0A0B2WP31"/>
<evidence type="ECO:0000256" key="1">
    <source>
        <dbReference type="ARBA" id="ARBA00011073"/>
    </source>
</evidence>
<dbReference type="STRING" id="1081103.A0A0B2WP31"/>
<dbReference type="InterPro" id="IPR022398">
    <property type="entry name" value="Peptidase_S8_His-AS"/>
</dbReference>
<dbReference type="Gene3D" id="2.60.120.380">
    <property type="match status" value="1"/>
</dbReference>
<dbReference type="Pfam" id="PF00082">
    <property type="entry name" value="Peptidase_S8"/>
    <property type="match status" value="1"/>
</dbReference>
<gene>
    <name evidence="8" type="ORF">MAM_07331</name>
</gene>
<comment type="caution">
    <text evidence="5">Lacks conserved residue(s) required for the propagation of feature annotation.</text>
</comment>
<keyword evidence="3" id="KW-0378">Hydrolase</keyword>
<dbReference type="InterPro" id="IPR034058">
    <property type="entry name" value="TagA/B/C/D_pept_dom"/>
</dbReference>
<comment type="similarity">
    <text evidence="1 5">Belongs to the peptidase S8 family.</text>
</comment>
<comment type="caution">
    <text evidence="8">The sequence shown here is derived from an EMBL/GenBank/DDBJ whole genome shotgun (WGS) entry which is preliminary data.</text>
</comment>
<reference evidence="8 9" key="1">
    <citation type="journal article" date="2014" name="Proc. Natl. Acad. Sci. U.S.A.">
        <title>Trajectory and genomic determinants of fungal-pathogen speciation and host adaptation.</title>
        <authorList>
            <person name="Hu X."/>
            <person name="Xiao G."/>
            <person name="Zheng P."/>
            <person name="Shang Y."/>
            <person name="Su Y."/>
            <person name="Zhang X."/>
            <person name="Liu X."/>
            <person name="Zhan S."/>
            <person name="St Leger R.J."/>
            <person name="Wang C."/>
        </authorList>
    </citation>
    <scope>NUCLEOTIDE SEQUENCE [LARGE SCALE GENOMIC DNA]</scope>
    <source>
        <strain evidence="8 9">ARSEF 1941</strain>
    </source>
</reference>
<feature type="domain" description="Peptidase S8/S53" evidence="7">
    <location>
        <begin position="221"/>
        <end position="473"/>
    </location>
</feature>
<dbReference type="PANTHER" id="PTHR43399">
    <property type="entry name" value="SUBTILISIN-RELATED"/>
    <property type="match status" value="1"/>
</dbReference>
<dbReference type="InterPro" id="IPR023828">
    <property type="entry name" value="Peptidase_S8_Ser-AS"/>
</dbReference>
<dbReference type="HOGENOM" id="CLU_011786_1_0_1"/>
<dbReference type="PANTHER" id="PTHR43399:SF4">
    <property type="entry name" value="CELL WALL-ASSOCIATED PROTEASE"/>
    <property type="match status" value="1"/>
</dbReference>
<dbReference type="GO" id="GO:0006508">
    <property type="term" value="P:proteolysis"/>
    <property type="evidence" value="ECO:0007669"/>
    <property type="project" value="UniProtKB-KW"/>
</dbReference>
<evidence type="ECO:0000259" key="7">
    <source>
        <dbReference type="Pfam" id="PF00082"/>
    </source>
</evidence>
<evidence type="ECO:0000256" key="5">
    <source>
        <dbReference type="PROSITE-ProRule" id="PRU01240"/>
    </source>
</evidence>
<keyword evidence="9" id="KW-1185">Reference proteome</keyword>
<dbReference type="PROSITE" id="PS51892">
    <property type="entry name" value="SUBTILASE"/>
    <property type="match status" value="1"/>
</dbReference>